<protein>
    <submittedName>
        <fullName evidence="1">Uncharacterized protein</fullName>
    </submittedName>
</protein>
<reference evidence="1" key="1">
    <citation type="submission" date="2020-03" db="EMBL/GenBank/DDBJ databases">
        <title>The deep terrestrial virosphere.</title>
        <authorList>
            <person name="Holmfeldt K."/>
            <person name="Nilsson E."/>
            <person name="Simone D."/>
            <person name="Lopez-Fernandez M."/>
            <person name="Wu X."/>
            <person name="de Brujin I."/>
            <person name="Lundin D."/>
            <person name="Andersson A."/>
            <person name="Bertilsson S."/>
            <person name="Dopson M."/>
        </authorList>
    </citation>
    <scope>NUCLEOTIDE SEQUENCE</scope>
    <source>
        <strain evidence="1">MM415A03847</strain>
    </source>
</reference>
<gene>
    <name evidence="1" type="ORF">MM415A03847_0001</name>
</gene>
<proteinExistence type="predicted"/>
<dbReference type="EMBL" id="MT141779">
    <property type="protein sequence ID" value="QJA70273.1"/>
    <property type="molecule type" value="Genomic_DNA"/>
</dbReference>
<sequence>MFDWLKWLKYLPLLKQVLDLLKDAGKVPDDFTDAAKVQAWLHEAEPELVAVIVAVAEIVKEARGDDDDPVIIGRLRDAIAHARD</sequence>
<dbReference type="AlphaFoldDB" id="A0A6M3JJZ7"/>
<organism evidence="1">
    <name type="scientific">viral metagenome</name>
    <dbReference type="NCBI Taxonomy" id="1070528"/>
    <lineage>
        <taxon>unclassified sequences</taxon>
        <taxon>metagenomes</taxon>
        <taxon>organismal metagenomes</taxon>
    </lineage>
</organism>
<evidence type="ECO:0000313" key="1">
    <source>
        <dbReference type="EMBL" id="QJA70273.1"/>
    </source>
</evidence>
<accession>A0A6M3JJZ7</accession>
<name>A0A6M3JJZ7_9ZZZZ</name>